<dbReference type="GO" id="GO:0004252">
    <property type="term" value="F:serine-type endopeptidase activity"/>
    <property type="evidence" value="ECO:0007669"/>
    <property type="project" value="InterPro"/>
</dbReference>
<evidence type="ECO:0000313" key="6">
    <source>
        <dbReference type="EMBL" id="MBB6628780.1"/>
    </source>
</evidence>
<dbReference type="SUPFAM" id="SSF50156">
    <property type="entry name" value="PDZ domain-like"/>
    <property type="match status" value="1"/>
</dbReference>
<feature type="compositionally biased region" description="Pro residues" evidence="4">
    <location>
        <begin position="1"/>
        <end position="23"/>
    </location>
</feature>
<dbReference type="AlphaFoldDB" id="A0A7X0RIL1"/>
<reference evidence="6 7" key="1">
    <citation type="submission" date="2020-08" db="EMBL/GenBank/DDBJ databases">
        <authorList>
            <person name="Seo M.-J."/>
        </authorList>
    </citation>
    <scope>NUCLEOTIDE SEQUENCE [LARGE SCALE GENOMIC DNA]</scope>
    <source>
        <strain evidence="6 7">KIGAM211</strain>
    </source>
</reference>
<evidence type="ECO:0000259" key="5">
    <source>
        <dbReference type="PROSITE" id="PS50106"/>
    </source>
</evidence>
<evidence type="ECO:0000256" key="3">
    <source>
        <dbReference type="ARBA" id="ARBA00022801"/>
    </source>
</evidence>
<dbReference type="Proteomes" id="UP000523955">
    <property type="component" value="Unassembled WGS sequence"/>
</dbReference>
<dbReference type="PROSITE" id="PS50106">
    <property type="entry name" value="PDZ"/>
    <property type="match status" value="1"/>
</dbReference>
<dbReference type="InterPro" id="IPR051201">
    <property type="entry name" value="Chloro_Bact_Ser_Proteases"/>
</dbReference>
<feature type="compositionally biased region" description="Polar residues" evidence="4">
    <location>
        <begin position="82"/>
        <end position="97"/>
    </location>
</feature>
<keyword evidence="7" id="KW-1185">Reference proteome</keyword>
<dbReference type="EMBL" id="JACKXE010000001">
    <property type="protein sequence ID" value="MBB6628780.1"/>
    <property type="molecule type" value="Genomic_DNA"/>
</dbReference>
<feature type="domain" description="PDZ" evidence="5">
    <location>
        <begin position="315"/>
        <end position="379"/>
    </location>
</feature>
<dbReference type="InterPro" id="IPR009003">
    <property type="entry name" value="Peptidase_S1_PA"/>
</dbReference>
<dbReference type="Gene3D" id="2.40.10.10">
    <property type="entry name" value="Trypsin-like serine proteases"/>
    <property type="match status" value="2"/>
</dbReference>
<protein>
    <submittedName>
        <fullName evidence="6">Trypsin-like peptidase domain-containing protein</fullName>
    </submittedName>
</protein>
<dbReference type="InterPro" id="IPR036034">
    <property type="entry name" value="PDZ_sf"/>
</dbReference>
<dbReference type="Pfam" id="PF13180">
    <property type="entry name" value="PDZ_2"/>
    <property type="match status" value="1"/>
</dbReference>
<gene>
    <name evidence="6" type="ORF">H5V45_15745</name>
</gene>
<dbReference type="PANTHER" id="PTHR43343">
    <property type="entry name" value="PEPTIDASE S12"/>
    <property type="match status" value="1"/>
</dbReference>
<dbReference type="SMART" id="SM00228">
    <property type="entry name" value="PDZ"/>
    <property type="match status" value="1"/>
</dbReference>
<dbReference type="PRINTS" id="PR00834">
    <property type="entry name" value="PROTEASES2C"/>
</dbReference>
<dbReference type="PANTHER" id="PTHR43343:SF3">
    <property type="entry name" value="PROTEASE DO-LIKE 8, CHLOROPLASTIC"/>
    <property type="match status" value="1"/>
</dbReference>
<organism evidence="6 7">
    <name type="scientific">Nocardioides luti</name>
    <dbReference type="NCBI Taxonomy" id="2761101"/>
    <lineage>
        <taxon>Bacteria</taxon>
        <taxon>Bacillati</taxon>
        <taxon>Actinomycetota</taxon>
        <taxon>Actinomycetes</taxon>
        <taxon>Propionibacteriales</taxon>
        <taxon>Nocardioidaceae</taxon>
        <taxon>Nocardioides</taxon>
    </lineage>
</organism>
<dbReference type="Gene3D" id="2.30.42.10">
    <property type="match status" value="1"/>
</dbReference>
<keyword evidence="3" id="KW-0378">Hydrolase</keyword>
<dbReference type="Pfam" id="PF13365">
    <property type="entry name" value="Trypsin_2"/>
    <property type="match status" value="1"/>
</dbReference>
<dbReference type="InterPro" id="IPR001478">
    <property type="entry name" value="PDZ"/>
</dbReference>
<name>A0A7X0RIL1_9ACTN</name>
<dbReference type="InterPro" id="IPR043504">
    <property type="entry name" value="Peptidase_S1_PA_chymotrypsin"/>
</dbReference>
<accession>A0A7X0RIL1</accession>
<dbReference type="InterPro" id="IPR001940">
    <property type="entry name" value="Peptidase_S1C"/>
</dbReference>
<evidence type="ECO:0000256" key="2">
    <source>
        <dbReference type="ARBA" id="ARBA00022670"/>
    </source>
</evidence>
<dbReference type="GO" id="GO:0006508">
    <property type="term" value="P:proteolysis"/>
    <property type="evidence" value="ECO:0007669"/>
    <property type="project" value="UniProtKB-KW"/>
</dbReference>
<proteinExistence type="inferred from homology"/>
<sequence>MNDTPSVPPPGDRSNVPTPPPAQPQYFPFGGSPTPPAAAPEQRRPGRTAFAASVVAASLLVGGAAGVGGAAAWNEWHPAGSDSATASPSGRTTSQVVDTPATEAADHSVEQVAAKVLPSVVKIEVTGPQEAGSGSGIILSSDGQILTNNHVVELAGDSGKISVSFNDGTSAAAKVLGTDPLTDTAVIQAEGVSDLTPATIGKSADLKVGEGVVAIGSPFGLESTVTSGIVSALNRPVDVGSDGQGNSTTYPAVQTDAAINPGNSGGPLVDLDGNVVGINSSIRTTGTSSASEESGSIGLGFAIPIDEVLPIVDQMVKGETPTHARLGISVSDVAAKAGSGAEVTQGAEIQDVSAGSTAANAGLAKGDVITKVDDTLITGSDSLVATIRSYRPGDKVTVTYDHDGSTKTAELTLDSDAASSNS</sequence>
<evidence type="ECO:0000256" key="1">
    <source>
        <dbReference type="ARBA" id="ARBA00010541"/>
    </source>
</evidence>
<dbReference type="SUPFAM" id="SSF50494">
    <property type="entry name" value="Trypsin-like serine proteases"/>
    <property type="match status" value="1"/>
</dbReference>
<evidence type="ECO:0000313" key="7">
    <source>
        <dbReference type="Proteomes" id="UP000523955"/>
    </source>
</evidence>
<keyword evidence="2" id="KW-0645">Protease</keyword>
<evidence type="ECO:0000256" key="4">
    <source>
        <dbReference type="SAM" id="MobiDB-lite"/>
    </source>
</evidence>
<feature type="region of interest" description="Disordered" evidence="4">
    <location>
        <begin position="78"/>
        <end position="106"/>
    </location>
</feature>
<comment type="caution">
    <text evidence="6">The sequence shown here is derived from an EMBL/GenBank/DDBJ whole genome shotgun (WGS) entry which is preliminary data.</text>
</comment>
<comment type="similarity">
    <text evidence="1">Belongs to the peptidase S1C family.</text>
</comment>
<feature type="region of interest" description="Disordered" evidence="4">
    <location>
        <begin position="1"/>
        <end position="46"/>
    </location>
</feature>